<gene>
    <name evidence="1" type="ORF">TUBRATIS_12460</name>
</gene>
<dbReference type="AlphaFoldDB" id="A0A437AM38"/>
<keyword evidence="2" id="KW-1185">Reference proteome</keyword>
<dbReference type="Proteomes" id="UP000282876">
    <property type="component" value="Unassembled WGS sequence"/>
</dbReference>
<protein>
    <submittedName>
        <fullName evidence="1">Uncharacterized protein</fullName>
    </submittedName>
</protein>
<evidence type="ECO:0000313" key="2">
    <source>
        <dbReference type="Proteomes" id="UP000282876"/>
    </source>
</evidence>
<evidence type="ECO:0000313" key="1">
    <source>
        <dbReference type="EMBL" id="RVD92265.1"/>
    </source>
</evidence>
<comment type="caution">
    <text evidence="1">The sequence shown here is derived from an EMBL/GenBank/DDBJ whole genome shotgun (WGS) entry which is preliminary data.</text>
</comment>
<accession>A0A437AM38</accession>
<sequence length="159" mass="19205">MTVLQLNSEIKNDRNVNKNYESYIEKIKENLINRVSVLETLESFVYLDSIVYTDSRTYRDVITLMKLCIDERNAVEIYYLWAKILINQRKFEYLDDFIFVTLSFNDYNAIKTSYCMLFDVFDDYFYKFMDLLSDVKELSFIFDELKNRMESNVTTVYTE</sequence>
<dbReference type="OrthoDB" id="10296497at2759"/>
<proteinExistence type="predicted"/>
<organism evidence="1 2">
    <name type="scientific">Tubulinosema ratisbonensis</name>
    <dbReference type="NCBI Taxonomy" id="291195"/>
    <lineage>
        <taxon>Eukaryota</taxon>
        <taxon>Fungi</taxon>
        <taxon>Fungi incertae sedis</taxon>
        <taxon>Microsporidia</taxon>
        <taxon>Tubulinosematoidea</taxon>
        <taxon>Tubulinosematidae</taxon>
        <taxon>Tubulinosema</taxon>
    </lineage>
</organism>
<reference evidence="1 2" key="1">
    <citation type="submission" date="2018-10" db="EMBL/GenBank/DDBJ databases">
        <title>Draft genome sequence of the microsporidian Tubulinosema ratisbonensis.</title>
        <authorList>
            <person name="Polonais V."/>
            <person name="Peyretaillade E."/>
            <person name="Niehus S."/>
            <person name="Wawrzyniak I."/>
            <person name="Franchet A."/>
            <person name="Gaspin C."/>
            <person name="Reichstadt M."/>
            <person name="Belser C."/>
            <person name="Labadie K."/>
            <person name="Delbac F."/>
            <person name="Ferrandon D."/>
        </authorList>
    </citation>
    <scope>NUCLEOTIDE SEQUENCE [LARGE SCALE GENOMIC DNA]</scope>
    <source>
        <strain evidence="1 2">Franzen</strain>
    </source>
</reference>
<dbReference type="EMBL" id="RCSS01000265">
    <property type="protein sequence ID" value="RVD92265.1"/>
    <property type="molecule type" value="Genomic_DNA"/>
</dbReference>
<name>A0A437AM38_9MICR</name>
<dbReference type="VEuPathDB" id="MicrosporidiaDB:TUBRATIS_12460"/>